<dbReference type="eggNOG" id="arCOG02758">
    <property type="taxonomic scope" value="Archaea"/>
</dbReference>
<dbReference type="GeneID" id="14309544"/>
<gene>
    <name evidence="2" type="ordered locus">Metfor_2152</name>
</gene>
<name>L0HIP2_METFS</name>
<keyword evidence="1" id="KW-0051">Antiviral defense</keyword>
<accession>L0HIP2</accession>
<dbReference type="Gene3D" id="3.30.70.2660">
    <property type="match status" value="1"/>
</dbReference>
<evidence type="ECO:0000256" key="1">
    <source>
        <dbReference type="ARBA" id="ARBA00023118"/>
    </source>
</evidence>
<dbReference type="HOGENOM" id="CLU_090888_1_0_2"/>
<dbReference type="Pfam" id="PF09704">
    <property type="entry name" value="Cas_Cas5d"/>
    <property type="match status" value="1"/>
</dbReference>
<dbReference type="STRING" id="593750.Metfor_2152"/>
<dbReference type="Proteomes" id="UP000010824">
    <property type="component" value="Chromosome"/>
</dbReference>
<reference evidence="2 3" key="2">
    <citation type="journal article" date="2014" name="Genome Announc.">
        <title>Complete Genome Sequence of Methanoregula formicica SMSPT, a Mesophilic Hydrogenotrophic Methanogen Isolated from a Methanogenic Upflow Anaerobic Sludge Blanket Reactor.</title>
        <authorList>
            <person name="Yamamoto K."/>
            <person name="Tamaki H."/>
            <person name="Cadillo-Quiroz H."/>
            <person name="Imachi H."/>
            <person name="Kyrpides N."/>
            <person name="Woyke T."/>
            <person name="Goodwin L."/>
            <person name="Zinder S.H."/>
            <person name="Kamagata Y."/>
            <person name="Liu W.T."/>
        </authorList>
    </citation>
    <scope>NUCLEOTIDE SEQUENCE [LARGE SCALE GENOMIC DNA]</scope>
    <source>
        <strain evidence="3">DSM 22288 / NBRC 105244 / SMSP</strain>
    </source>
</reference>
<dbReference type="InterPro" id="IPR021124">
    <property type="entry name" value="CRISPR-assoc_prot_Cas5"/>
</dbReference>
<evidence type="ECO:0000313" key="2">
    <source>
        <dbReference type="EMBL" id="AGB03158.1"/>
    </source>
</evidence>
<evidence type="ECO:0000313" key="3">
    <source>
        <dbReference type="Proteomes" id="UP000010824"/>
    </source>
</evidence>
<organism evidence="2 3">
    <name type="scientific">Methanoregula formicica (strain DSM 22288 / NBRC 105244 / SMSP)</name>
    <dbReference type="NCBI Taxonomy" id="593750"/>
    <lineage>
        <taxon>Archaea</taxon>
        <taxon>Methanobacteriati</taxon>
        <taxon>Methanobacteriota</taxon>
        <taxon>Stenosarchaea group</taxon>
        <taxon>Methanomicrobia</taxon>
        <taxon>Methanomicrobiales</taxon>
        <taxon>Methanoregulaceae</taxon>
        <taxon>Methanoregula</taxon>
    </lineage>
</organism>
<dbReference type="GO" id="GO:0051607">
    <property type="term" value="P:defense response to virus"/>
    <property type="evidence" value="ECO:0007669"/>
    <property type="project" value="UniProtKB-KW"/>
</dbReference>
<dbReference type="KEGG" id="mfo:Metfor_2152"/>
<dbReference type="GO" id="GO:0043571">
    <property type="term" value="P:maintenance of CRISPR repeat elements"/>
    <property type="evidence" value="ECO:0007669"/>
    <property type="project" value="InterPro"/>
</dbReference>
<dbReference type="InterPro" id="IPR013422">
    <property type="entry name" value="CRISPR-assoc_prot_Cas5_N"/>
</dbReference>
<dbReference type="NCBIfam" id="TIGR02593">
    <property type="entry name" value="CRISPR_cas5"/>
    <property type="match status" value="1"/>
</dbReference>
<proteinExistence type="predicted"/>
<dbReference type="AlphaFoldDB" id="L0HIP2"/>
<sequence length="250" mass="28755">MKEILIFDLKGRLAHFRKYFTNSSSLSYTFPPRTVISGLVAGLLGYERDSYYEKLSDSHCKIALALKTPVRKMMQTMNYRNSNKKFSIEDLLSDNPDIEPAQIPLEIICPVDDSEISYRIYISCASIHEKLKNRLEQKLFVYPAYLGITEFLGEIEFISEGTVNEIPFDKPVNLNSVCRKSAIVDRGLKFEDITAQYLLEKMPADFSGKREVTRYEEYLFEKNGKAIVAALKEPAYQVSYQGKTENIMFM</sequence>
<protein>
    <submittedName>
        <fullName evidence="2">CRISPR-associated protein Cas5</fullName>
    </submittedName>
</protein>
<dbReference type="InParanoid" id="L0HIP2"/>
<dbReference type="RefSeq" id="WP_015286121.1">
    <property type="nucleotide sequence ID" value="NC_019943.1"/>
</dbReference>
<reference evidence="3" key="1">
    <citation type="submission" date="2011-12" db="EMBL/GenBank/DDBJ databases">
        <title>Complete sequence of Methanoregula formicicum SMSP.</title>
        <authorList>
            <person name="Lucas S."/>
            <person name="Han J."/>
            <person name="Lapidus A."/>
            <person name="Cheng J.-F."/>
            <person name="Goodwin L."/>
            <person name="Pitluck S."/>
            <person name="Peters L."/>
            <person name="Ovchinnikova G."/>
            <person name="Teshima H."/>
            <person name="Detter J.C."/>
            <person name="Han C."/>
            <person name="Tapia R."/>
            <person name="Land M."/>
            <person name="Hauser L."/>
            <person name="Kyrpides N."/>
            <person name="Ivanova N."/>
            <person name="Pagani I."/>
            <person name="Imachi H."/>
            <person name="Tamaki H."/>
            <person name="Sekiguchi Y."/>
            <person name="Kamagata Y."/>
            <person name="Cadillo-Quiroz H."/>
            <person name="Zinder S."/>
            <person name="Liu W.-T."/>
            <person name="Woyke T."/>
        </authorList>
    </citation>
    <scope>NUCLEOTIDE SEQUENCE [LARGE SCALE GENOMIC DNA]</scope>
    <source>
        <strain evidence="3">DSM 22288 / NBRC 105244 / SMSP</strain>
    </source>
</reference>
<dbReference type="OrthoDB" id="42959at2157"/>
<dbReference type="EMBL" id="CP003167">
    <property type="protein sequence ID" value="AGB03158.1"/>
    <property type="molecule type" value="Genomic_DNA"/>
</dbReference>
<keyword evidence="3" id="KW-1185">Reference proteome</keyword>